<evidence type="ECO:0000256" key="2">
    <source>
        <dbReference type="PIRSR" id="PIRSR613078-2"/>
    </source>
</evidence>
<feature type="active site" description="Tele-phosphohistidine intermediate" evidence="1">
    <location>
        <position position="10"/>
    </location>
</feature>
<accession>A0A160T1A3</accession>
<feature type="binding site" evidence="2">
    <location>
        <begin position="83"/>
        <end position="86"/>
    </location>
    <ligand>
        <name>substrate</name>
    </ligand>
</feature>
<dbReference type="Gene3D" id="3.40.50.1240">
    <property type="entry name" value="Phosphoglycerate mutase-like"/>
    <property type="match status" value="1"/>
</dbReference>
<dbReference type="InterPro" id="IPR050275">
    <property type="entry name" value="PGM_Phosphatase"/>
</dbReference>
<reference evidence="3" key="1">
    <citation type="submission" date="2016-01" db="EMBL/GenBank/DDBJ databases">
        <authorList>
            <person name="Mcilroy J.S."/>
            <person name="Karst M S."/>
            <person name="Albertsen M."/>
        </authorList>
    </citation>
    <scope>NUCLEOTIDE SEQUENCE</scope>
    <source>
        <strain evidence="3">Cfx-K</strain>
    </source>
</reference>
<dbReference type="InterPro" id="IPR013078">
    <property type="entry name" value="His_Pase_superF_clade-1"/>
</dbReference>
<keyword evidence="4" id="KW-1185">Reference proteome</keyword>
<feature type="binding site" evidence="2">
    <location>
        <position position="59"/>
    </location>
    <ligand>
        <name>substrate</name>
    </ligand>
</feature>
<name>A0A160T1A3_9CHLR</name>
<dbReference type="GO" id="GO:0016791">
    <property type="term" value="F:phosphatase activity"/>
    <property type="evidence" value="ECO:0007669"/>
    <property type="project" value="TreeGrafter"/>
</dbReference>
<dbReference type="OrthoDB" id="9781415at2"/>
<dbReference type="Proteomes" id="UP000215027">
    <property type="component" value="Chromosome I"/>
</dbReference>
<organism evidence="3 4">
    <name type="scientific">Candidatus Promineifilum breve</name>
    <dbReference type="NCBI Taxonomy" id="1806508"/>
    <lineage>
        <taxon>Bacteria</taxon>
        <taxon>Bacillati</taxon>
        <taxon>Chloroflexota</taxon>
        <taxon>Ardenticatenia</taxon>
        <taxon>Candidatus Promineifilales</taxon>
        <taxon>Candidatus Promineifilaceae</taxon>
        <taxon>Candidatus Promineifilum</taxon>
    </lineage>
</organism>
<dbReference type="Pfam" id="PF00300">
    <property type="entry name" value="His_Phos_1"/>
    <property type="match status" value="1"/>
</dbReference>
<dbReference type="InterPro" id="IPR029033">
    <property type="entry name" value="His_PPase_superfam"/>
</dbReference>
<evidence type="ECO:0000313" key="4">
    <source>
        <dbReference type="Proteomes" id="UP000215027"/>
    </source>
</evidence>
<dbReference type="PANTHER" id="PTHR48100:SF1">
    <property type="entry name" value="HISTIDINE PHOSPHATASE FAMILY PROTEIN-RELATED"/>
    <property type="match status" value="1"/>
</dbReference>
<dbReference type="EMBL" id="LN890655">
    <property type="protein sequence ID" value="CUS02919.2"/>
    <property type="molecule type" value="Genomic_DNA"/>
</dbReference>
<gene>
    <name evidence="3" type="ORF">CFX0092_A1041</name>
</gene>
<dbReference type="GO" id="GO:0005737">
    <property type="term" value="C:cytoplasm"/>
    <property type="evidence" value="ECO:0007669"/>
    <property type="project" value="TreeGrafter"/>
</dbReference>
<proteinExistence type="predicted"/>
<dbReference type="PANTHER" id="PTHR48100">
    <property type="entry name" value="BROAD-SPECIFICITY PHOSPHATASE YOR283W-RELATED"/>
    <property type="match status" value="1"/>
</dbReference>
<dbReference type="AlphaFoldDB" id="A0A160T1A3"/>
<dbReference type="RefSeq" id="WP_095042484.1">
    <property type="nucleotide sequence ID" value="NZ_LN890655.1"/>
</dbReference>
<protein>
    <submittedName>
        <fullName evidence="3">Phosphoglycerate mutase</fullName>
    </submittedName>
</protein>
<dbReference type="SUPFAM" id="SSF53254">
    <property type="entry name" value="Phosphoglycerate mutase-like"/>
    <property type="match status" value="1"/>
</dbReference>
<evidence type="ECO:0000256" key="1">
    <source>
        <dbReference type="PIRSR" id="PIRSR613078-1"/>
    </source>
</evidence>
<evidence type="ECO:0000313" key="3">
    <source>
        <dbReference type="EMBL" id="CUS02919.2"/>
    </source>
</evidence>
<dbReference type="SMART" id="SM00855">
    <property type="entry name" value="PGAM"/>
    <property type="match status" value="1"/>
</dbReference>
<sequence length="214" mass="23162">MTTRIYLIRHGETEHSAADRLSGASDIDLAAEGRRQASCLAQRLARQPIAALYSSPLRRTVETATLVGRPHGLTPILAAGLREIDYGQWEARRRRDVQAEYAATFAAWEADPLTLAPPGGETGRAVLARALPALQAIAANHPTQTIAVVSHKTTIRLVLCGLLGIDPRGYRARLDQSPACLNILDWDETQGARLILFNDVSHYESGPVAGSPEV</sequence>
<dbReference type="KEGG" id="pbf:CFX0092_A1041"/>
<feature type="active site" description="Proton donor/acceptor" evidence="1">
    <location>
        <position position="83"/>
    </location>
</feature>
<dbReference type="CDD" id="cd07067">
    <property type="entry name" value="HP_PGM_like"/>
    <property type="match status" value="1"/>
</dbReference>